<dbReference type="SUPFAM" id="SSF51735">
    <property type="entry name" value="NAD(P)-binding Rossmann-fold domains"/>
    <property type="match status" value="1"/>
</dbReference>
<evidence type="ECO:0000256" key="2">
    <source>
        <dbReference type="ARBA" id="ARBA00023002"/>
    </source>
</evidence>
<comment type="similarity">
    <text evidence="1">Belongs to the short-chain dehydrogenases/reductases (SDR) family.</text>
</comment>
<gene>
    <name evidence="3" type="ORF">POI8812_01979</name>
</gene>
<dbReference type="PANTHER" id="PTHR42901:SF1">
    <property type="entry name" value="ALCOHOL DEHYDROGENASE"/>
    <property type="match status" value="1"/>
</dbReference>
<organism evidence="3 4">
    <name type="scientific">Pontivivens insulae</name>
    <dbReference type="NCBI Taxonomy" id="1639689"/>
    <lineage>
        <taxon>Bacteria</taxon>
        <taxon>Pseudomonadati</taxon>
        <taxon>Pseudomonadota</taxon>
        <taxon>Alphaproteobacteria</taxon>
        <taxon>Rhodobacterales</taxon>
        <taxon>Paracoccaceae</taxon>
        <taxon>Pontivivens</taxon>
    </lineage>
</organism>
<keyword evidence="4" id="KW-1185">Reference proteome</keyword>
<dbReference type="InterPro" id="IPR036291">
    <property type="entry name" value="NAD(P)-bd_dom_sf"/>
</dbReference>
<dbReference type="RefSeq" id="WP_108782340.1">
    <property type="nucleotide sequence ID" value="NZ_OMKW01000002.1"/>
</dbReference>
<dbReference type="PANTHER" id="PTHR42901">
    <property type="entry name" value="ALCOHOL DEHYDROGENASE"/>
    <property type="match status" value="1"/>
</dbReference>
<dbReference type="InterPro" id="IPR002347">
    <property type="entry name" value="SDR_fam"/>
</dbReference>
<reference evidence="3 4" key="1">
    <citation type="submission" date="2018-03" db="EMBL/GenBank/DDBJ databases">
        <authorList>
            <person name="Keele B.F."/>
        </authorList>
    </citation>
    <scope>NUCLEOTIDE SEQUENCE [LARGE SCALE GENOMIC DNA]</scope>
    <source>
        <strain evidence="3 4">CeCT 8812</strain>
    </source>
</reference>
<dbReference type="Proteomes" id="UP000244932">
    <property type="component" value="Unassembled WGS sequence"/>
</dbReference>
<sequence length="226" mass="23574">MTCKTLFLTGASSGIGEATARAAVASGWNVALTARSEDKIEALAQELGEAAISIPCDATDHAALVNAVDKTVAEFGGIDAAFANAGRGAGQAGTQAGDPEDWRGLIDVNVMGPLYTAHAVLPELKKRKGHFLVTGSAAGRRHIKGSIYGATKWFVHGFGGNLAEEMKEWGGRCTIIAPGMVNTAFFDDAKPDKLQPQDIANAVVYALQQPAHVAVNEVFVMPANPS</sequence>
<dbReference type="AlphaFoldDB" id="A0A2R8ABN8"/>
<keyword evidence="2 3" id="KW-0560">Oxidoreductase</keyword>
<protein>
    <submittedName>
        <fullName evidence="3">Putative oxidoreductase</fullName>
        <ecNumber evidence="3">1.-.-.-</ecNumber>
    </submittedName>
</protein>
<dbReference type="OrthoDB" id="9810935at2"/>
<dbReference type="Gene3D" id="3.40.50.720">
    <property type="entry name" value="NAD(P)-binding Rossmann-like Domain"/>
    <property type="match status" value="1"/>
</dbReference>
<name>A0A2R8ABN8_9RHOB</name>
<accession>A0A2R8ABN8</accession>
<dbReference type="EMBL" id="OMKW01000002">
    <property type="protein sequence ID" value="SPF29663.1"/>
    <property type="molecule type" value="Genomic_DNA"/>
</dbReference>
<dbReference type="Pfam" id="PF00106">
    <property type="entry name" value="adh_short"/>
    <property type="match status" value="1"/>
</dbReference>
<evidence type="ECO:0000256" key="1">
    <source>
        <dbReference type="ARBA" id="ARBA00006484"/>
    </source>
</evidence>
<dbReference type="PRINTS" id="PR00081">
    <property type="entry name" value="GDHRDH"/>
</dbReference>
<evidence type="ECO:0000313" key="4">
    <source>
        <dbReference type="Proteomes" id="UP000244932"/>
    </source>
</evidence>
<evidence type="ECO:0000313" key="3">
    <source>
        <dbReference type="EMBL" id="SPF29663.1"/>
    </source>
</evidence>
<dbReference type="GO" id="GO:0016491">
    <property type="term" value="F:oxidoreductase activity"/>
    <property type="evidence" value="ECO:0007669"/>
    <property type="project" value="UniProtKB-KW"/>
</dbReference>
<dbReference type="EC" id="1.-.-.-" evidence="3"/>
<proteinExistence type="inferred from homology"/>